<comment type="catalytic activity">
    <reaction evidence="4">
        <text>D-serine = pyruvate + NH4(+)</text>
        <dbReference type="Rhea" id="RHEA:13977"/>
        <dbReference type="ChEBI" id="CHEBI:15361"/>
        <dbReference type="ChEBI" id="CHEBI:28938"/>
        <dbReference type="ChEBI" id="CHEBI:35247"/>
        <dbReference type="EC" id="4.3.1.18"/>
    </reaction>
</comment>
<dbReference type="EMBL" id="JAHBCL010000030">
    <property type="protein sequence ID" value="MBS7528079.1"/>
    <property type="molecule type" value="Genomic_DNA"/>
</dbReference>
<accession>A0ABS5PUK5</accession>
<dbReference type="HAMAP" id="MF_01030">
    <property type="entry name" value="D_Ser_dehydrat"/>
    <property type="match status" value="1"/>
</dbReference>
<feature type="modified residue" description="N6-(pyridoxal phosphate)lysine" evidence="4">
    <location>
        <position position="102"/>
    </location>
</feature>
<dbReference type="Proteomes" id="UP000746471">
    <property type="component" value="Unassembled WGS sequence"/>
</dbReference>
<evidence type="ECO:0000256" key="2">
    <source>
        <dbReference type="ARBA" id="ARBA00022898"/>
    </source>
</evidence>
<keyword evidence="7" id="KW-1185">Reference proteome</keyword>
<sequence length="435" mass="47066">MENTLKALNETIWINPSLKKSCSLSHDGRLLTMADVFEAKAFIDKMAPYLSEHFSLADGMLASPLTPISSFQRTLITFIGGRIPGHWYLKGDHALPISGSIKARGGIYTLLRYAEKLAKSHQMTNFFESAAGPASPELTTIYSQHTVVVSSTGNLGLSIGLIGKSIGFNVEVHMSVDAKDWKVERLKALGAQVIQHAGDYSESVKLGRSSASGRPNTYFIDDEDSVDLFLGYSIAGLELQAQLETLERPVDSDHPLFVYLPCGVGGAPSGIAFALKAIFGENVHLFTAEPTHAPCMLLGLSTERWHNISVSELGIDGQTLADGLAVGRSSELASKTLSQVLSGAYTVSDEKLLRMLYLMHEAEGIDLEPSALAGLIGPAKLYYETDGFNYLKTHKLLEVAEQATHVSWATGGIMVPDNVMAQDIKRGQDSSLNTF</sequence>
<gene>
    <name evidence="4" type="primary">dsdA</name>
    <name evidence="6" type="ORF">KHM83_15440</name>
</gene>
<evidence type="ECO:0000259" key="5">
    <source>
        <dbReference type="Pfam" id="PF00291"/>
    </source>
</evidence>
<name>A0ABS5PUK5_9FIRM</name>
<dbReference type="SUPFAM" id="SSF53686">
    <property type="entry name" value="Tryptophan synthase beta subunit-like PLP-dependent enzymes"/>
    <property type="match status" value="1"/>
</dbReference>
<dbReference type="EC" id="4.3.1.18" evidence="4"/>
<dbReference type="InterPro" id="IPR011780">
    <property type="entry name" value="D_Ser_am_lyase"/>
</dbReference>
<comment type="caution">
    <text evidence="6">The sequence shown here is derived from an EMBL/GenBank/DDBJ whole genome shotgun (WGS) entry which is preliminary data.</text>
</comment>
<dbReference type="GO" id="GO:0008721">
    <property type="term" value="F:D-serine ammonia-lyase activity"/>
    <property type="evidence" value="ECO:0007669"/>
    <property type="project" value="UniProtKB-EC"/>
</dbReference>
<dbReference type="InterPro" id="IPR000634">
    <property type="entry name" value="Ser/Thr_deHydtase_PyrdxlP-BS"/>
</dbReference>
<dbReference type="Pfam" id="PF00291">
    <property type="entry name" value="PALP"/>
    <property type="match status" value="1"/>
</dbReference>
<dbReference type="NCBIfam" id="TIGR02035">
    <property type="entry name" value="D_Ser_am_lyase"/>
    <property type="match status" value="1"/>
</dbReference>
<evidence type="ECO:0000313" key="6">
    <source>
        <dbReference type="EMBL" id="MBS7528079.1"/>
    </source>
</evidence>
<dbReference type="RefSeq" id="WP_213237941.1">
    <property type="nucleotide sequence ID" value="NZ_JAHBCL010000030.1"/>
</dbReference>
<dbReference type="InterPro" id="IPR050147">
    <property type="entry name" value="Ser/Thr_Dehydratase"/>
</dbReference>
<dbReference type="PANTHER" id="PTHR48078:SF9">
    <property type="entry name" value="D-SERINE DEHYDRATASE"/>
    <property type="match status" value="1"/>
</dbReference>
<evidence type="ECO:0000256" key="3">
    <source>
        <dbReference type="ARBA" id="ARBA00023239"/>
    </source>
</evidence>
<dbReference type="PANTHER" id="PTHR48078">
    <property type="entry name" value="THREONINE DEHYDRATASE, MITOCHONDRIAL-RELATED"/>
    <property type="match status" value="1"/>
</dbReference>
<feature type="domain" description="Tryptophan synthase beta chain-like PALP" evidence="5">
    <location>
        <begin position="86"/>
        <end position="377"/>
    </location>
</feature>
<protein>
    <recommendedName>
        <fullName evidence="4">Probable D-serine dehydratase</fullName>
        <ecNumber evidence="4">4.3.1.18</ecNumber>
    </recommendedName>
    <alternativeName>
        <fullName evidence="4">D-serine deaminase</fullName>
        <shortName evidence="4">DSD</shortName>
    </alternativeName>
</protein>
<dbReference type="InterPro" id="IPR036052">
    <property type="entry name" value="TrpB-like_PALP_sf"/>
</dbReference>
<evidence type="ECO:0000313" key="7">
    <source>
        <dbReference type="Proteomes" id="UP000746471"/>
    </source>
</evidence>
<dbReference type="InterPro" id="IPR001926">
    <property type="entry name" value="TrpB-like_PALP"/>
</dbReference>
<keyword evidence="2 4" id="KW-0663">Pyridoxal phosphate</keyword>
<keyword evidence="3 4" id="KW-0456">Lyase</keyword>
<reference evidence="6 7" key="1">
    <citation type="submission" date="2021-05" db="EMBL/GenBank/DDBJ databases">
        <title>Fusibacter ferrireducens sp. nov., an anaerobic, sulfur- and Fe-reducing bacterium isolated from the mangrove sediment.</title>
        <authorList>
            <person name="Qiu D."/>
        </authorList>
    </citation>
    <scope>NUCLEOTIDE SEQUENCE [LARGE SCALE GENOMIC DNA]</scope>
    <source>
        <strain evidence="6 7">DSM 12116</strain>
    </source>
</reference>
<evidence type="ECO:0000256" key="1">
    <source>
        <dbReference type="ARBA" id="ARBA00001933"/>
    </source>
</evidence>
<dbReference type="PROSITE" id="PS00165">
    <property type="entry name" value="DEHYDRATASE_SER_THR"/>
    <property type="match status" value="1"/>
</dbReference>
<proteinExistence type="inferred from homology"/>
<evidence type="ECO:0000256" key="4">
    <source>
        <dbReference type="HAMAP-Rule" id="MF_01030"/>
    </source>
</evidence>
<comment type="cofactor">
    <cofactor evidence="1 4">
        <name>pyridoxal 5'-phosphate</name>
        <dbReference type="ChEBI" id="CHEBI:597326"/>
    </cofactor>
</comment>
<comment type="similarity">
    <text evidence="4">Belongs to the serine/threonine dehydratase family. DsdA subfamily.</text>
</comment>
<organism evidence="6 7">
    <name type="scientific">Fusibacter paucivorans</name>
    <dbReference type="NCBI Taxonomy" id="76009"/>
    <lineage>
        <taxon>Bacteria</taxon>
        <taxon>Bacillati</taxon>
        <taxon>Bacillota</taxon>
        <taxon>Clostridia</taxon>
        <taxon>Eubacteriales</taxon>
        <taxon>Eubacteriales Family XII. Incertae Sedis</taxon>
        <taxon>Fusibacter</taxon>
    </lineage>
</organism>
<dbReference type="NCBIfam" id="NF002823">
    <property type="entry name" value="PRK02991.1"/>
    <property type="match status" value="1"/>
</dbReference>
<dbReference type="Gene3D" id="3.40.50.1100">
    <property type="match status" value="2"/>
</dbReference>